<reference evidence="2" key="1">
    <citation type="journal article" date="2018" name="Nat. Microbiol.">
        <title>Leveraging single-cell genomics to expand the fungal tree of life.</title>
        <authorList>
            <person name="Ahrendt S.R."/>
            <person name="Quandt C.A."/>
            <person name="Ciobanu D."/>
            <person name="Clum A."/>
            <person name="Salamov A."/>
            <person name="Andreopoulos B."/>
            <person name="Cheng J.F."/>
            <person name="Woyke T."/>
            <person name="Pelin A."/>
            <person name="Henrissat B."/>
            <person name="Reynolds N.K."/>
            <person name="Benny G.L."/>
            <person name="Smith M.E."/>
            <person name="James T.Y."/>
            <person name="Grigoriev I.V."/>
        </authorList>
    </citation>
    <scope>NUCLEOTIDE SEQUENCE [LARGE SCALE GENOMIC DNA]</scope>
    <source>
        <strain evidence="2">RSA 468</strain>
    </source>
</reference>
<evidence type="ECO:0000313" key="2">
    <source>
        <dbReference type="Proteomes" id="UP000268162"/>
    </source>
</evidence>
<accession>A0A4P9ZYK9</accession>
<gene>
    <name evidence="1" type="ORF">BJ085DRAFT_30018</name>
</gene>
<dbReference type="EMBL" id="ML002365">
    <property type="protein sequence ID" value="RKP38458.1"/>
    <property type="molecule type" value="Genomic_DNA"/>
</dbReference>
<sequence>MNSGSGPVADSSQTLNEVSVGNHFDTDTHTIMQEELTDCVSKRYSAVIEAYTNWRDNENYVRRVRGRPEITLKDLAFFRLLSNEKLDPSYQTILEYFIYNPDHLRDAFHGLESSPPGSLWSLYFELCTHPAIPAFIQQSHFRAAFSVSAITLECMYDILHPSTLASPALTLLIGGIQQLILDHFCSGRSAFINPRKVLRESPDWPVHDPIEQKILLSRSSEEIYANPRIRYTILQNLSCHLLFLANFFDGFKAMVDDFPYSFRWMVKPFIRLNIVTVPRDESVQYFKFIYDLVGLIPMHLFTVVLDKTVDSSLMDDFLDLLDIVFGTHVREVPYMFLLSPSIDAARPVLVAKAVAALDAFIDVPDAQVPVGPIPDEIVEMFRGDFPFSYPISESLEIIIEQLHSLVPEDRQSSCPFYLSAELCPHDVSDVADSYIDVPISWSHYLDTTSTLGSPNYTYTFDRTPTLSIGLENTILNPSDPSYSQLPGYLSDPLMIFQRMASHANPPSATLFLDFNGSGSTDAPNSLVHDTNRTLARNSPTSLLVKQRYDMFCVGPYHYRDLYVTLRLYQGVFECASINSFVSLNQVNSLLRLPPLLRRVSPAFVLRWSTARGSLDHYTPTSFARPLGHSGNKPPNSWPDLSVINPLDHPWARYRLAKLVKTGVIDINNDGNDSAVPYNHQSQSITSKYPQITNYPCIHFNSLRLLVVSFDPSCYVLYIYCSKNCFAPQSKVLMLDSFAGQSDWTWTWDLLVFDMMKLQPFLSCVMQHTFVEQL</sequence>
<dbReference type="Proteomes" id="UP000268162">
    <property type="component" value="Unassembled WGS sequence"/>
</dbReference>
<organism evidence="1 2">
    <name type="scientific">Dimargaris cristalligena</name>
    <dbReference type="NCBI Taxonomy" id="215637"/>
    <lineage>
        <taxon>Eukaryota</taxon>
        <taxon>Fungi</taxon>
        <taxon>Fungi incertae sedis</taxon>
        <taxon>Zoopagomycota</taxon>
        <taxon>Kickxellomycotina</taxon>
        <taxon>Dimargaritomycetes</taxon>
        <taxon>Dimargaritales</taxon>
        <taxon>Dimargaritaceae</taxon>
        <taxon>Dimargaris</taxon>
    </lineage>
</organism>
<keyword evidence="2" id="KW-1185">Reference proteome</keyword>
<protein>
    <submittedName>
        <fullName evidence="1">Uncharacterized protein</fullName>
    </submittedName>
</protein>
<evidence type="ECO:0000313" key="1">
    <source>
        <dbReference type="EMBL" id="RKP38458.1"/>
    </source>
</evidence>
<dbReference type="AlphaFoldDB" id="A0A4P9ZYK9"/>
<proteinExistence type="predicted"/>
<name>A0A4P9ZYK9_9FUNG</name>